<dbReference type="Gene3D" id="1.20.90.10">
    <property type="entry name" value="Phospholipase A2 domain"/>
    <property type="match status" value="1"/>
</dbReference>
<name>A0A835CXJ0_APHGI</name>
<dbReference type="AlphaFoldDB" id="A0A835CXJ0"/>
<proteinExistence type="predicted"/>
<dbReference type="GO" id="GO:0006644">
    <property type="term" value="P:phospholipid metabolic process"/>
    <property type="evidence" value="ECO:0007669"/>
    <property type="project" value="InterPro"/>
</dbReference>
<evidence type="ECO:0000256" key="9">
    <source>
        <dbReference type="SAM" id="SignalP"/>
    </source>
</evidence>
<dbReference type="Proteomes" id="UP000639338">
    <property type="component" value="Unassembled WGS sequence"/>
</dbReference>
<evidence type="ECO:0000256" key="3">
    <source>
        <dbReference type="ARBA" id="ARBA00013278"/>
    </source>
</evidence>
<comment type="subcellular location">
    <subcellularLocation>
        <location evidence="2">Secreted</location>
    </subcellularLocation>
</comment>
<evidence type="ECO:0000256" key="7">
    <source>
        <dbReference type="ARBA" id="ARBA00029903"/>
    </source>
</evidence>
<evidence type="ECO:0000313" key="12">
    <source>
        <dbReference type="Proteomes" id="UP000639338"/>
    </source>
</evidence>
<dbReference type="Pfam" id="PF05826">
    <property type="entry name" value="Phospholip_A2_2"/>
    <property type="match status" value="1"/>
</dbReference>
<gene>
    <name evidence="11" type="ORF">HCN44_002281</name>
</gene>
<evidence type="ECO:0000313" key="11">
    <source>
        <dbReference type="EMBL" id="KAF7996635.1"/>
    </source>
</evidence>
<dbReference type="EMBL" id="JACMRX010000001">
    <property type="protein sequence ID" value="KAF7996635.1"/>
    <property type="molecule type" value="Genomic_DNA"/>
</dbReference>
<evidence type="ECO:0000256" key="1">
    <source>
        <dbReference type="ARBA" id="ARBA00001913"/>
    </source>
</evidence>
<dbReference type="PROSITE" id="PS00118">
    <property type="entry name" value="PA2_HIS"/>
    <property type="match status" value="1"/>
</dbReference>
<reference evidence="11 12" key="1">
    <citation type="submission" date="2020-08" db="EMBL/GenBank/DDBJ databases">
        <title>Aphidius gifuensis genome sequencing and assembly.</title>
        <authorList>
            <person name="Du Z."/>
        </authorList>
    </citation>
    <scope>NUCLEOTIDE SEQUENCE [LARGE SCALE GENOMIC DNA]</scope>
    <source>
        <strain evidence="11">YNYX2018</strain>
        <tissue evidence="11">Adults</tissue>
    </source>
</reference>
<feature type="domain" description="Phospholipase A2-like central" evidence="10">
    <location>
        <begin position="55"/>
        <end position="148"/>
    </location>
</feature>
<keyword evidence="6" id="KW-0443">Lipid metabolism</keyword>
<evidence type="ECO:0000256" key="5">
    <source>
        <dbReference type="ARBA" id="ARBA00022963"/>
    </source>
</evidence>
<dbReference type="SUPFAM" id="SSF48619">
    <property type="entry name" value="Phospholipase A2, PLA2"/>
    <property type="match status" value="1"/>
</dbReference>
<feature type="chain" id="PRO_5032719445" description="phospholipase A2" evidence="9">
    <location>
        <begin position="20"/>
        <end position="180"/>
    </location>
</feature>
<feature type="signal peptide" evidence="9">
    <location>
        <begin position="1"/>
        <end position="19"/>
    </location>
</feature>
<dbReference type="InterPro" id="IPR033113">
    <property type="entry name" value="PLA2_histidine"/>
</dbReference>
<evidence type="ECO:0000256" key="6">
    <source>
        <dbReference type="ARBA" id="ARBA00023098"/>
    </source>
</evidence>
<dbReference type="EC" id="3.1.1.4" evidence="3"/>
<keyword evidence="12" id="KW-1185">Reference proteome</keyword>
<evidence type="ECO:0000256" key="8">
    <source>
        <dbReference type="SAM" id="MobiDB-lite"/>
    </source>
</evidence>
<dbReference type="GO" id="GO:0005576">
    <property type="term" value="C:extracellular region"/>
    <property type="evidence" value="ECO:0007669"/>
    <property type="project" value="UniProtKB-SubCell"/>
</dbReference>
<dbReference type="GO" id="GO:0016042">
    <property type="term" value="P:lipid catabolic process"/>
    <property type="evidence" value="ECO:0007669"/>
    <property type="project" value="UniProtKB-KW"/>
</dbReference>
<dbReference type="OrthoDB" id="10059604at2759"/>
<organism evidence="11 12">
    <name type="scientific">Aphidius gifuensis</name>
    <name type="common">Parasitoid wasp</name>
    <dbReference type="NCBI Taxonomy" id="684658"/>
    <lineage>
        <taxon>Eukaryota</taxon>
        <taxon>Metazoa</taxon>
        <taxon>Ecdysozoa</taxon>
        <taxon>Arthropoda</taxon>
        <taxon>Hexapoda</taxon>
        <taxon>Insecta</taxon>
        <taxon>Pterygota</taxon>
        <taxon>Neoptera</taxon>
        <taxon>Endopterygota</taxon>
        <taxon>Hymenoptera</taxon>
        <taxon>Apocrita</taxon>
        <taxon>Ichneumonoidea</taxon>
        <taxon>Braconidae</taxon>
        <taxon>Aphidiinae</taxon>
        <taxon>Aphidius</taxon>
    </lineage>
</organism>
<evidence type="ECO:0000256" key="2">
    <source>
        <dbReference type="ARBA" id="ARBA00004613"/>
    </source>
</evidence>
<comment type="cofactor">
    <cofactor evidence="1">
        <name>Ca(2+)</name>
        <dbReference type="ChEBI" id="CHEBI:29108"/>
    </cofactor>
</comment>
<dbReference type="GO" id="GO:0004623">
    <property type="term" value="F:phospholipase A2 activity"/>
    <property type="evidence" value="ECO:0007669"/>
    <property type="project" value="UniProtKB-EC"/>
</dbReference>
<evidence type="ECO:0000259" key="10">
    <source>
        <dbReference type="Pfam" id="PF05826"/>
    </source>
</evidence>
<accession>A0A835CXJ0</accession>
<keyword evidence="9" id="KW-0732">Signal</keyword>
<evidence type="ECO:0000256" key="4">
    <source>
        <dbReference type="ARBA" id="ARBA00022525"/>
    </source>
</evidence>
<feature type="region of interest" description="Disordered" evidence="8">
    <location>
        <begin position="28"/>
        <end position="52"/>
    </location>
</feature>
<feature type="compositionally biased region" description="Low complexity" evidence="8">
    <location>
        <begin position="33"/>
        <end position="44"/>
    </location>
</feature>
<dbReference type="InterPro" id="IPR016090">
    <property type="entry name" value="PLA2-like_dom"/>
</dbReference>
<protein>
    <recommendedName>
        <fullName evidence="3">phospholipase A2</fullName>
        <ecNumber evidence="3">3.1.1.4</ecNumber>
    </recommendedName>
    <alternativeName>
        <fullName evidence="7">Phosphatidylcholine 2-acylhydrolase</fullName>
    </alternativeName>
</protein>
<keyword evidence="5" id="KW-0442">Lipid degradation</keyword>
<dbReference type="GO" id="GO:0050482">
    <property type="term" value="P:arachidonate secretion"/>
    <property type="evidence" value="ECO:0007669"/>
    <property type="project" value="InterPro"/>
</dbReference>
<comment type="caution">
    <text evidence="11">The sequence shown here is derived from an EMBL/GenBank/DDBJ whole genome shotgun (WGS) entry which is preliminary data.</text>
</comment>
<keyword evidence="4" id="KW-0964">Secreted</keyword>
<dbReference type="PANTHER" id="PTHR12253">
    <property type="entry name" value="RH14732P"/>
    <property type="match status" value="1"/>
</dbReference>
<sequence>MRLLFSIILIINLLCVIESQTSSEIKNDPEIVNNQQTNTSSTPSTKKKSGSHMSIFPGTKWCGKGNIAKDENDRGSYKADECCYAHDRCPVKIKGKTTNYGIHNNKSTSILSCKCDREFYDCLKGVHTTSSKTIGILYFDIFKNDCLEEYPEGSGQYIIQSNTTRYSQNRFVKLLSKLRS</sequence>
<dbReference type="InterPro" id="IPR036444">
    <property type="entry name" value="PLipase_A2_dom_sf"/>
</dbReference>